<dbReference type="KEGG" id="dpo:6902426"/>
<accession>A0A6I8UYI1</accession>
<evidence type="ECO:0000259" key="15">
    <source>
        <dbReference type="PROSITE" id="PS50022"/>
    </source>
</evidence>
<evidence type="ECO:0000256" key="3">
    <source>
        <dbReference type="ARBA" id="ARBA00022692"/>
    </source>
</evidence>
<dbReference type="FunFam" id="3.30.200.20:FF:000700">
    <property type="entry name" value="Discoidin domain receptor, isoform F"/>
    <property type="match status" value="1"/>
</dbReference>
<dbReference type="Gene3D" id="2.60.120.1190">
    <property type="match status" value="1"/>
</dbReference>
<dbReference type="GO" id="GO:0038062">
    <property type="term" value="F:protein tyrosine kinase collagen receptor activity"/>
    <property type="evidence" value="ECO:0007669"/>
    <property type="project" value="TreeGrafter"/>
</dbReference>
<keyword evidence="4" id="KW-0732">Signal</keyword>
<dbReference type="InterPro" id="IPR048525">
    <property type="entry name" value="DDR1-2_DS-like"/>
</dbReference>
<organism evidence="16 17">
    <name type="scientific">Drosophila pseudoobscura pseudoobscura</name>
    <name type="common">Fruit fly</name>
    <dbReference type="NCBI Taxonomy" id="46245"/>
    <lineage>
        <taxon>Eukaryota</taxon>
        <taxon>Metazoa</taxon>
        <taxon>Ecdysozoa</taxon>
        <taxon>Arthropoda</taxon>
        <taxon>Hexapoda</taxon>
        <taxon>Insecta</taxon>
        <taxon>Pterygota</taxon>
        <taxon>Neoptera</taxon>
        <taxon>Endopterygota</taxon>
        <taxon>Diptera</taxon>
        <taxon>Brachycera</taxon>
        <taxon>Muscomorpha</taxon>
        <taxon>Ephydroidea</taxon>
        <taxon>Drosophilidae</taxon>
        <taxon>Drosophila</taxon>
        <taxon>Sophophora</taxon>
    </lineage>
</organism>
<evidence type="ECO:0000256" key="13">
    <source>
        <dbReference type="SAM" id="Phobius"/>
    </source>
</evidence>
<evidence type="ECO:0000256" key="9">
    <source>
        <dbReference type="ARBA" id="ARBA00023157"/>
    </source>
</evidence>
<feature type="domain" description="Protein kinase" evidence="14">
    <location>
        <begin position="831"/>
        <end position="1110"/>
    </location>
</feature>
<dbReference type="GO" id="GO:0043235">
    <property type="term" value="C:receptor complex"/>
    <property type="evidence" value="ECO:0007669"/>
    <property type="project" value="TreeGrafter"/>
</dbReference>
<keyword evidence="9" id="KW-1015">Disulfide bond</keyword>
<dbReference type="PROSITE" id="PS01286">
    <property type="entry name" value="FA58C_2"/>
    <property type="match status" value="1"/>
</dbReference>
<dbReference type="GO" id="GO:0010976">
    <property type="term" value="P:positive regulation of neuron projection development"/>
    <property type="evidence" value="ECO:0007669"/>
    <property type="project" value="TreeGrafter"/>
</dbReference>
<keyword evidence="5" id="KW-0547">Nucleotide-binding</keyword>
<evidence type="ECO:0000313" key="17">
    <source>
        <dbReference type="RefSeq" id="XP_002133360.3"/>
    </source>
</evidence>
<dbReference type="Gene3D" id="2.60.120.260">
    <property type="entry name" value="Galactose-binding domain-like"/>
    <property type="match status" value="1"/>
</dbReference>
<dbReference type="Gene3D" id="3.30.200.20">
    <property type="entry name" value="Phosphorylase Kinase, domain 1"/>
    <property type="match status" value="1"/>
</dbReference>
<keyword evidence="3 13" id="KW-0812">Transmembrane</keyword>
<dbReference type="InterPro" id="IPR000421">
    <property type="entry name" value="FA58C"/>
</dbReference>
<protein>
    <submittedName>
        <fullName evidence="17">Discoidin domain-containing receptor 2-like isoform X1</fullName>
    </submittedName>
</protein>
<comment type="subcellular location">
    <subcellularLocation>
        <location evidence="1">Cell membrane</location>
        <topology evidence="1">Single-pass type I membrane protein</topology>
    </subcellularLocation>
</comment>
<evidence type="ECO:0000256" key="4">
    <source>
        <dbReference type="ARBA" id="ARBA00022729"/>
    </source>
</evidence>
<gene>
    <name evidence="17" type="primary">LOC6902426</name>
</gene>
<dbReference type="PROSITE" id="PS50022">
    <property type="entry name" value="FA58C_3"/>
    <property type="match status" value="1"/>
</dbReference>
<dbReference type="SUPFAM" id="SSF56112">
    <property type="entry name" value="Protein kinase-like (PK-like)"/>
    <property type="match status" value="1"/>
</dbReference>
<evidence type="ECO:0000256" key="6">
    <source>
        <dbReference type="ARBA" id="ARBA00022840"/>
    </source>
</evidence>
<evidence type="ECO:0000259" key="14">
    <source>
        <dbReference type="PROSITE" id="PS50011"/>
    </source>
</evidence>
<dbReference type="GO" id="GO:0005886">
    <property type="term" value="C:plasma membrane"/>
    <property type="evidence" value="ECO:0007669"/>
    <property type="project" value="UniProtKB-SubCell"/>
</dbReference>
<keyword evidence="10" id="KW-0675">Receptor</keyword>
<dbReference type="FunFam" id="2.60.120.260:FF:000130">
    <property type="entry name" value="Discoidin domain-containing receptor 2"/>
    <property type="match status" value="1"/>
</dbReference>
<dbReference type="Proteomes" id="UP000001819">
    <property type="component" value="Chromosome 4"/>
</dbReference>
<dbReference type="GO" id="GO:0051897">
    <property type="term" value="P:positive regulation of phosphatidylinositol 3-kinase/protein kinase B signal transduction"/>
    <property type="evidence" value="ECO:0007669"/>
    <property type="project" value="TreeGrafter"/>
</dbReference>
<evidence type="ECO:0000256" key="1">
    <source>
        <dbReference type="ARBA" id="ARBA00004251"/>
    </source>
</evidence>
<dbReference type="InterPro" id="IPR008979">
    <property type="entry name" value="Galactose-bd-like_sf"/>
</dbReference>
<dbReference type="InterPro" id="IPR011009">
    <property type="entry name" value="Kinase-like_dom_sf"/>
</dbReference>
<dbReference type="PROSITE" id="PS01285">
    <property type="entry name" value="FA58C_1"/>
    <property type="match status" value="1"/>
</dbReference>
<dbReference type="PANTHER" id="PTHR24416:SF580">
    <property type="entry name" value="DISCOIDIN DOMAIN RECEPTOR, ISOFORM F"/>
    <property type="match status" value="1"/>
</dbReference>
<keyword evidence="16" id="KW-1185">Reference proteome</keyword>
<dbReference type="Pfam" id="PF21114">
    <property type="entry name" value="DDR1-2_DS-like"/>
    <property type="match status" value="1"/>
</dbReference>
<keyword evidence="11" id="KW-0325">Glycoprotein</keyword>
<dbReference type="PANTHER" id="PTHR24416">
    <property type="entry name" value="TYROSINE-PROTEIN KINASE RECEPTOR"/>
    <property type="match status" value="1"/>
</dbReference>
<keyword evidence="2" id="KW-1003">Cell membrane</keyword>
<evidence type="ECO:0000256" key="12">
    <source>
        <dbReference type="SAM" id="MobiDB-lite"/>
    </source>
</evidence>
<dbReference type="Pfam" id="PF07714">
    <property type="entry name" value="PK_Tyr_Ser-Thr"/>
    <property type="match status" value="1"/>
</dbReference>
<sequence length="1126" mass="123571">MPAIKLQQLNSIYSHEGKEKAVPGPPRPGLGPGHRYNAFWCCWCHCCHWCWHFATNYLKSYCHIKRHGVNNNKTLCWLTLTLILLSTRTAIGIGAATATATATEGAAAVAVAAPAVGGAPSGGVAALEIGTCKQPLGMESGAIADFQISASSAHDMGNVGPQHARLKVDNNGGAWCPKHMVSRGLQEYLQIDLLQVHLVSAIRTQGRFGKGQGQEYTEAYVLEYWRPGFEKWIRWKSSQGKEVLPGNINTYSEVENVLQPSIFASKVRIYPYSQYDRTVCLRAEIVGCAWEEGIVAYSIPKGMQRGMEIDLSDKTYDGHEEADRYVNGLGQLVDGQRGKDNFRNDINGFGKGYEWIGWRNDTLLGRPVEITFEFETVRNFSAVIIHTNNMFSKDVQVFVHAKVFFSIGGRQFGGEPVQFSYMPDLVLDHARDVTIKLHHRLGRYLQLHLYFAARWMMLSEITFISVPVVGNFTDEGLLNGIRQPSDTSEYPLQRDEVGRAVSSGERSQHTTQVISPKPIDHQEAEAAGFVGVIITVLATIILLLVAIILLIVARNKRGRGRGNVLDAFQHNFNPDTLGGIDKRLCHTGNGNVLKVVTTMDDNESSIDKNSLYHEPFNVNMYTSAASGCSMNDLQRQHVTPDYTDVPDIVCQDYAVPHMQQLLPNGGPPPPPPPAVAAIPGSNGPSAGIVVTTSARNSLNAATLPLPLPLPVPVPMPVALPGGTLPLLPPPPPVPPPPEKYYAATPICSKPMSVPPPGSQSSGSLSLSSSTTAATTPTGISGGGGVGTIVGGAGGGCGIKPHHYNLDMSANFADINEEQANCQVQEFPRQSLVIVEKLGSGVFGELHLCETNVLNATLVAVATLRPGASDHLRKEFRCKAKQLARLSDPNVARLVGACLRDEPICIVQDYSNCLGDLNQFLQEHVAETSGLMANKSLSYGCLVYIATQIASGMKHLEQMNFVHRDLATRSCIIGPELSVKVCSIGTVINRSAYMSDYCQLEGTTGRQTQPMPIRWMSWESVLLGKFTTKSDVWSFAVALWEILTFAREQPYEHMTDENVIENIGHIYQDDKMHELLPMPVNCPREIYDLMCECWQRNESSRPNFREIHLFLQRKNLGFKPQSQTLMY</sequence>
<name>A0A6I8UYI1_DROPS</name>
<evidence type="ECO:0000256" key="7">
    <source>
        <dbReference type="ARBA" id="ARBA00022989"/>
    </source>
</evidence>
<dbReference type="InterPro" id="IPR050122">
    <property type="entry name" value="RTK"/>
</dbReference>
<keyword evidence="6" id="KW-0067">ATP-binding</keyword>
<dbReference type="InParanoid" id="A0A6I8UYI1"/>
<feature type="compositionally biased region" description="Low complexity" evidence="12">
    <location>
        <begin position="758"/>
        <end position="778"/>
    </location>
</feature>
<feature type="region of interest" description="Disordered" evidence="12">
    <location>
        <begin position="751"/>
        <end position="780"/>
    </location>
</feature>
<dbReference type="PROSITE" id="PS50011">
    <property type="entry name" value="PROTEIN_KINASE_DOM"/>
    <property type="match status" value="1"/>
</dbReference>
<evidence type="ECO:0000256" key="10">
    <source>
        <dbReference type="ARBA" id="ARBA00023170"/>
    </source>
</evidence>
<dbReference type="AlphaFoldDB" id="A0A6I8UYI1"/>
<dbReference type="FunFam" id="1.10.510.10:FF:000053">
    <property type="entry name" value="Epithelial discoidin domain-containing receptor 1"/>
    <property type="match status" value="1"/>
</dbReference>
<evidence type="ECO:0000256" key="11">
    <source>
        <dbReference type="ARBA" id="ARBA00023180"/>
    </source>
</evidence>
<keyword evidence="7 13" id="KW-1133">Transmembrane helix</keyword>
<proteinExistence type="predicted"/>
<keyword evidence="8 13" id="KW-0472">Membrane</keyword>
<dbReference type="GO" id="GO:0005518">
    <property type="term" value="F:collagen binding"/>
    <property type="evidence" value="ECO:0007669"/>
    <property type="project" value="TreeGrafter"/>
</dbReference>
<feature type="domain" description="F5/8 type C" evidence="15">
    <location>
        <begin position="132"/>
        <end position="288"/>
    </location>
</feature>
<dbReference type="CDD" id="cd05051">
    <property type="entry name" value="PTKc_DDR"/>
    <property type="match status" value="1"/>
</dbReference>
<dbReference type="InterPro" id="IPR001245">
    <property type="entry name" value="Ser-Thr/Tyr_kinase_cat_dom"/>
</dbReference>
<dbReference type="FunCoup" id="A0A6I8UYI1">
    <property type="interactions" value="15"/>
</dbReference>
<dbReference type="RefSeq" id="XP_002133360.3">
    <property type="nucleotide sequence ID" value="XM_002133324.3"/>
</dbReference>
<dbReference type="CDD" id="cd00057">
    <property type="entry name" value="FA58C"/>
    <property type="match status" value="1"/>
</dbReference>
<dbReference type="Gene3D" id="1.10.510.10">
    <property type="entry name" value="Transferase(Phosphotransferase) domain 1"/>
    <property type="match status" value="1"/>
</dbReference>
<evidence type="ECO:0000256" key="5">
    <source>
        <dbReference type="ARBA" id="ARBA00022741"/>
    </source>
</evidence>
<feature type="transmembrane region" description="Helical" evidence="13">
    <location>
        <begin position="526"/>
        <end position="552"/>
    </location>
</feature>
<dbReference type="SUPFAM" id="SSF49785">
    <property type="entry name" value="Galactose-binding domain-like"/>
    <property type="match status" value="1"/>
</dbReference>
<reference evidence="17" key="1">
    <citation type="submission" date="2025-08" db="UniProtKB">
        <authorList>
            <consortium name="RefSeq"/>
        </authorList>
    </citation>
    <scope>IDENTIFICATION</scope>
    <source>
        <strain evidence="17">MV-25-SWS-2005</strain>
        <tissue evidence="17">Whole body</tissue>
    </source>
</reference>
<evidence type="ECO:0000256" key="8">
    <source>
        <dbReference type="ARBA" id="ARBA00023136"/>
    </source>
</evidence>
<dbReference type="Pfam" id="PF00754">
    <property type="entry name" value="F5_F8_type_C"/>
    <property type="match status" value="1"/>
</dbReference>
<dbReference type="FunFam" id="2.60.120.1190:FF:000003">
    <property type="entry name" value="Discoidin domain-containing receptor 2"/>
    <property type="match status" value="1"/>
</dbReference>
<evidence type="ECO:0000256" key="2">
    <source>
        <dbReference type="ARBA" id="ARBA00022475"/>
    </source>
</evidence>
<evidence type="ECO:0000313" key="16">
    <source>
        <dbReference type="Proteomes" id="UP000001819"/>
    </source>
</evidence>
<dbReference type="SMART" id="SM00231">
    <property type="entry name" value="FA58C"/>
    <property type="match status" value="1"/>
</dbReference>
<dbReference type="InterPro" id="IPR000719">
    <property type="entry name" value="Prot_kinase_dom"/>
</dbReference>
<dbReference type="GO" id="GO:0005524">
    <property type="term" value="F:ATP binding"/>
    <property type="evidence" value="ECO:0007669"/>
    <property type="project" value="UniProtKB-KW"/>
</dbReference>